<organism evidence="4 5">
    <name type="scientific">Aquipluma nitroreducens</name>
    <dbReference type="NCBI Taxonomy" id="2010828"/>
    <lineage>
        <taxon>Bacteria</taxon>
        <taxon>Pseudomonadati</taxon>
        <taxon>Bacteroidota</taxon>
        <taxon>Bacteroidia</taxon>
        <taxon>Marinilabiliales</taxon>
        <taxon>Prolixibacteraceae</taxon>
        <taxon>Aquipluma</taxon>
    </lineage>
</organism>
<keyword evidence="5" id="KW-1185">Reference proteome</keyword>
<dbReference type="InterPro" id="IPR012341">
    <property type="entry name" value="6hp_glycosidase-like_sf"/>
</dbReference>
<accession>A0A5K7S4P5</accession>
<dbReference type="Gene3D" id="1.50.10.10">
    <property type="match status" value="1"/>
</dbReference>
<keyword evidence="1" id="KW-0732">Signal</keyword>
<dbReference type="InterPro" id="IPR035396">
    <property type="entry name" value="Bac_rhamnosid6H"/>
</dbReference>
<name>A0A5K7S4P5_9BACT</name>
<dbReference type="Gene3D" id="2.60.420.10">
    <property type="entry name" value="Maltose phosphorylase, domain 3"/>
    <property type="match status" value="1"/>
</dbReference>
<proteinExistence type="predicted"/>
<evidence type="ECO:0000313" key="4">
    <source>
        <dbReference type="EMBL" id="BBE16528.1"/>
    </source>
</evidence>
<dbReference type="Pfam" id="PF08531">
    <property type="entry name" value="Bac_rhamnosid_N"/>
    <property type="match status" value="1"/>
</dbReference>
<dbReference type="PANTHER" id="PTHR34987:SF2">
    <property type="entry name" value="B, PUTATIVE (AFU_ORTHOLOGUE AFUA_7G05040)-RELATED"/>
    <property type="match status" value="1"/>
</dbReference>
<dbReference type="KEGG" id="anf:AQPE_0667"/>
<gene>
    <name evidence="4" type="ORF">AQPE_0667</name>
</gene>
<feature type="domain" description="Bacterial alpha-L-rhamnosidase N-terminal" evidence="2">
    <location>
        <begin position="61"/>
        <end position="202"/>
    </location>
</feature>
<feature type="domain" description="Alpha-L-rhamnosidase six-hairpin glycosidase" evidence="3">
    <location>
        <begin position="374"/>
        <end position="633"/>
    </location>
</feature>
<feature type="signal peptide" evidence="1">
    <location>
        <begin position="1"/>
        <end position="18"/>
    </location>
</feature>
<dbReference type="InterPro" id="IPR008928">
    <property type="entry name" value="6-hairpin_glycosidase_sf"/>
</dbReference>
<dbReference type="Pfam" id="PF17389">
    <property type="entry name" value="Bac_rhamnosid6H"/>
    <property type="match status" value="1"/>
</dbReference>
<evidence type="ECO:0000256" key="1">
    <source>
        <dbReference type="SAM" id="SignalP"/>
    </source>
</evidence>
<evidence type="ECO:0000259" key="3">
    <source>
        <dbReference type="Pfam" id="PF17389"/>
    </source>
</evidence>
<feature type="chain" id="PRO_5024372104" evidence="1">
    <location>
        <begin position="19"/>
        <end position="783"/>
    </location>
</feature>
<dbReference type="InterPro" id="IPR013737">
    <property type="entry name" value="Bac_rhamnosid_N"/>
</dbReference>
<dbReference type="Proteomes" id="UP001193389">
    <property type="component" value="Chromosome"/>
</dbReference>
<dbReference type="Gene3D" id="2.60.120.260">
    <property type="entry name" value="Galactose-binding domain-like"/>
    <property type="match status" value="1"/>
</dbReference>
<reference evidence="4" key="1">
    <citation type="journal article" date="2020" name="Int. J. Syst. Evol. Microbiol.">
        <title>Aquipluma nitroreducens gen. nov. sp. nov., a novel facultatively anaerobic bacterium isolated from a freshwater lake.</title>
        <authorList>
            <person name="Watanabe M."/>
            <person name="Kojima H."/>
            <person name="Fukui M."/>
        </authorList>
    </citation>
    <scope>NUCLEOTIDE SEQUENCE</scope>
    <source>
        <strain evidence="4">MeG22</strain>
    </source>
</reference>
<sequence>MKRLIFFILLLQSFALSAQFGTPNPANQWDASWVSVPGNGEKDPGLYLFRKILVLGTKPETFKVYVSGDNRFKFYVNEQLVSIGPALGDLKHWNYETLDLAPYLKAGNNIVAAVVWNEGDLKAVSQFSLRNGFIVQGTDAPTKALNTNDTWKCIADKSYTPIKQTVKGYYAAGAGDQIDMNLKVKGWEKQAFDDSSWVKAKPLFEVSARGIGFRTSNAWTTVPSILPQRELKYQRLASTRKAEEVSVPKNFPAEKAAFVVPANTTAKVLLDQAIYTNAYPTLIFSNGKNSTITITYSEALYDEKGVKNNRNEIDGKTISGRQDIVISDGSANQNFTALNWRTYRYIELKFETKDSPLTIEDFYGTFTGYPFEMNATLESKNQELSKMLEIGWRTARSCAVETYMDCPYYERLQYIGDARIQLFVSYFNSGDDRLAKNALNLDDYSRQADGYTLSRYPDTQNQIIPTYSLWHVSMLYDYLYYGTDRKFLKDKLLGSRQILNYFISFTDKDGSLKNVPGWNFTDWVPDWRMGIAPAGDDGSSAAMDLQLLLALQSGIALEKAEGNAEYAALYEKIVQKLKATIQAKYWDNSKKMYADTPAKDKLSQHTNSMAILAGLVDPSNALNIAKNMLSDKTLSQASIYFKYYLHLALVKAGLGDDYLSWLDIWRKNIALGLTTWGETSEVETTRSDCHAWGASPNIEIYRTLLGIESDAPYFSKVKIEPHLGLIDEIGGSIPHTSGKIAVNYKRTGKTLNAQISLPENLAGTFIWEGKSYDLKGGKNSFQL</sequence>
<evidence type="ECO:0000313" key="5">
    <source>
        <dbReference type="Proteomes" id="UP001193389"/>
    </source>
</evidence>
<dbReference type="SUPFAM" id="SSF48208">
    <property type="entry name" value="Six-hairpin glycosidases"/>
    <property type="match status" value="1"/>
</dbReference>
<dbReference type="GO" id="GO:0005975">
    <property type="term" value="P:carbohydrate metabolic process"/>
    <property type="evidence" value="ECO:0007669"/>
    <property type="project" value="InterPro"/>
</dbReference>
<dbReference type="AlphaFoldDB" id="A0A5K7S4P5"/>
<evidence type="ECO:0000259" key="2">
    <source>
        <dbReference type="Pfam" id="PF08531"/>
    </source>
</evidence>
<dbReference type="EMBL" id="AP018694">
    <property type="protein sequence ID" value="BBE16528.1"/>
    <property type="molecule type" value="Genomic_DNA"/>
</dbReference>
<dbReference type="RefSeq" id="WP_318349594.1">
    <property type="nucleotide sequence ID" value="NZ_AP018694.1"/>
</dbReference>
<protein>
    <submittedName>
        <fullName evidence="4">Alfa-L-rhamnosidase</fullName>
    </submittedName>
</protein>
<dbReference type="PANTHER" id="PTHR34987">
    <property type="entry name" value="C, PUTATIVE (AFU_ORTHOLOGUE AFUA_3G02880)-RELATED"/>
    <property type="match status" value="1"/>
</dbReference>